<evidence type="ECO:0000313" key="5">
    <source>
        <dbReference type="Proteomes" id="UP001501358"/>
    </source>
</evidence>
<dbReference type="InterPro" id="IPR051024">
    <property type="entry name" value="GlcNAc_Chitin_IntDeg"/>
</dbReference>
<accession>A0ABN3LWP1</accession>
<dbReference type="InterPro" id="IPR004302">
    <property type="entry name" value="Cellulose/chitin-bd_N"/>
</dbReference>
<feature type="chain" id="PRO_5045864126" evidence="2">
    <location>
        <begin position="21"/>
        <end position="196"/>
    </location>
</feature>
<evidence type="ECO:0000259" key="3">
    <source>
        <dbReference type="Pfam" id="PF03067"/>
    </source>
</evidence>
<gene>
    <name evidence="4" type="ORF">GCM10010406_29580</name>
</gene>
<keyword evidence="4" id="KW-0560">Oxidoreductase</keyword>
<dbReference type="RefSeq" id="WP_344383656.1">
    <property type="nucleotide sequence ID" value="NZ_BAAATA010000015.1"/>
</dbReference>
<evidence type="ECO:0000313" key="4">
    <source>
        <dbReference type="EMBL" id="GAA2491567.1"/>
    </source>
</evidence>
<organism evidence="4 5">
    <name type="scientific">Streptomyces thermolineatus</name>
    <dbReference type="NCBI Taxonomy" id="44033"/>
    <lineage>
        <taxon>Bacteria</taxon>
        <taxon>Bacillati</taxon>
        <taxon>Actinomycetota</taxon>
        <taxon>Actinomycetes</taxon>
        <taxon>Kitasatosporales</taxon>
        <taxon>Streptomycetaceae</taxon>
        <taxon>Streptomyces</taxon>
    </lineage>
</organism>
<proteinExistence type="predicted"/>
<keyword evidence="1 2" id="KW-0732">Signal</keyword>
<name>A0ABN3LWP1_9ACTN</name>
<dbReference type="SUPFAM" id="SSF81296">
    <property type="entry name" value="E set domains"/>
    <property type="match status" value="1"/>
</dbReference>
<dbReference type="CDD" id="cd21177">
    <property type="entry name" value="LPMO_AA10"/>
    <property type="match status" value="1"/>
</dbReference>
<dbReference type="EMBL" id="BAAATA010000015">
    <property type="protein sequence ID" value="GAA2491567.1"/>
    <property type="molecule type" value="Genomic_DNA"/>
</dbReference>
<dbReference type="PANTHER" id="PTHR34823">
    <property type="entry name" value="GLCNAC-BINDING PROTEIN A"/>
    <property type="match status" value="1"/>
</dbReference>
<dbReference type="GO" id="GO:0004497">
    <property type="term" value="F:monooxygenase activity"/>
    <property type="evidence" value="ECO:0007669"/>
    <property type="project" value="UniProtKB-KW"/>
</dbReference>
<comment type="caution">
    <text evidence="4">The sequence shown here is derived from an EMBL/GenBank/DDBJ whole genome shotgun (WGS) entry which is preliminary data.</text>
</comment>
<reference evidence="4 5" key="1">
    <citation type="journal article" date="2019" name="Int. J. Syst. Evol. Microbiol.">
        <title>The Global Catalogue of Microorganisms (GCM) 10K type strain sequencing project: providing services to taxonomists for standard genome sequencing and annotation.</title>
        <authorList>
            <consortium name="The Broad Institute Genomics Platform"/>
            <consortium name="The Broad Institute Genome Sequencing Center for Infectious Disease"/>
            <person name="Wu L."/>
            <person name="Ma J."/>
        </authorList>
    </citation>
    <scope>NUCLEOTIDE SEQUENCE [LARGE SCALE GENOMIC DNA]</scope>
    <source>
        <strain evidence="4 5">JCM 6307</strain>
    </source>
</reference>
<dbReference type="Pfam" id="PF03067">
    <property type="entry name" value="LPMO_10"/>
    <property type="match status" value="1"/>
</dbReference>
<feature type="domain" description="Chitin-binding type-4" evidence="3">
    <location>
        <begin position="28"/>
        <end position="194"/>
    </location>
</feature>
<dbReference type="PANTHER" id="PTHR34823:SF1">
    <property type="entry name" value="CHITIN-BINDING TYPE-4 DOMAIN-CONTAINING PROTEIN"/>
    <property type="match status" value="1"/>
</dbReference>
<dbReference type="InterPro" id="IPR014756">
    <property type="entry name" value="Ig_E-set"/>
</dbReference>
<evidence type="ECO:0000256" key="2">
    <source>
        <dbReference type="SAM" id="SignalP"/>
    </source>
</evidence>
<keyword evidence="4" id="KW-0503">Monooxygenase</keyword>
<protein>
    <submittedName>
        <fullName evidence="4">Lytic polysaccharide monooxygenase</fullName>
    </submittedName>
</protein>
<keyword evidence="5" id="KW-1185">Reference proteome</keyword>
<dbReference type="Gene3D" id="2.70.50.50">
    <property type="entry name" value="chitin-binding protein cbp21"/>
    <property type="match status" value="1"/>
</dbReference>
<feature type="signal peptide" evidence="2">
    <location>
        <begin position="1"/>
        <end position="20"/>
    </location>
</feature>
<dbReference type="Proteomes" id="UP001501358">
    <property type="component" value="Unassembled WGS sequence"/>
</dbReference>
<evidence type="ECO:0000256" key="1">
    <source>
        <dbReference type="ARBA" id="ARBA00022729"/>
    </source>
</evidence>
<sequence length="196" mass="21005">MRRRLGAAALGLGLLGTTLAAAGSAVGHGYTSTPPSRAALCAQRVVTGCGDIQWEPQSVEGPKGFPSAGPADGRICSGGNTRFAELDDPRGGNWPATQLTGGQGYDFKWTLTARHATTSFRYFITRDGWDPTRPLTRADLEPEPFMTVHYGGRQPEAVAVHRGTVPTQKTGRHLILGVWDIADTDNAFYSCADVRF</sequence>